<proteinExistence type="predicted"/>
<dbReference type="EMBL" id="CP014639">
    <property type="protein sequence ID" value="ANH78210.1"/>
    <property type="molecule type" value="Genomic_DNA"/>
</dbReference>
<evidence type="ECO:0008006" key="4">
    <source>
        <dbReference type="Google" id="ProtNLM"/>
    </source>
</evidence>
<feature type="signal peptide" evidence="1">
    <location>
        <begin position="1"/>
        <end position="22"/>
    </location>
</feature>
<reference evidence="3" key="1">
    <citation type="submission" date="2016-03" db="EMBL/GenBank/DDBJ databases">
        <title>Culture-independent genomics supports pathogen discovery for uncultivable bacteria within the genus Chlamydia.</title>
        <authorList>
            <person name="Taylor-Brown A."/>
            <person name="Bachmann N.L."/>
            <person name="Borel N."/>
            <person name="Polkinghorne A."/>
        </authorList>
    </citation>
    <scope>NUCLEOTIDE SEQUENCE [LARGE SCALE GENOMIC DNA]</scope>
    <source>
        <strain evidence="3">2742-308</strain>
    </source>
</reference>
<dbReference type="Proteomes" id="UP000078162">
    <property type="component" value="Chromosome"/>
</dbReference>
<dbReference type="STRING" id="1806891.Cs308_0034"/>
<dbReference type="OrthoDB" id="19613at2"/>
<accession>A0A1A9HT90</accession>
<organism evidence="2 3">
    <name type="scientific">Candidatus Chlamydia sanziniae</name>
    <dbReference type="NCBI Taxonomy" id="1806891"/>
    <lineage>
        <taxon>Bacteria</taxon>
        <taxon>Pseudomonadati</taxon>
        <taxon>Chlamydiota</taxon>
        <taxon>Chlamydiia</taxon>
        <taxon>Chlamydiales</taxon>
        <taxon>Chlamydiaceae</taxon>
        <taxon>Chlamydia/Chlamydophila group</taxon>
        <taxon>Chlamydia</taxon>
    </lineage>
</organism>
<feature type="chain" id="PRO_5008389460" description="LPS-assembly protein LptD" evidence="1">
    <location>
        <begin position="23"/>
        <end position="697"/>
    </location>
</feature>
<dbReference type="AlphaFoldDB" id="A0A1A9HT90"/>
<evidence type="ECO:0000313" key="3">
    <source>
        <dbReference type="Proteomes" id="UP000078162"/>
    </source>
</evidence>
<name>A0A1A9HT90_9CHLA</name>
<keyword evidence="3" id="KW-1185">Reference proteome</keyword>
<dbReference type="PATRIC" id="fig|1806891.3.peg.34"/>
<keyword evidence="1" id="KW-0732">Signal</keyword>
<evidence type="ECO:0000256" key="1">
    <source>
        <dbReference type="SAM" id="SignalP"/>
    </source>
</evidence>
<dbReference type="RefSeq" id="WP_066481191.1">
    <property type="nucleotide sequence ID" value="NZ_CP014639.1"/>
</dbReference>
<protein>
    <recommendedName>
        <fullName evidence="4">LPS-assembly protein LptD</fullName>
    </recommendedName>
</protein>
<dbReference type="GO" id="GO:1990351">
    <property type="term" value="C:transporter complex"/>
    <property type="evidence" value="ECO:0007669"/>
    <property type="project" value="TreeGrafter"/>
</dbReference>
<evidence type="ECO:0000313" key="2">
    <source>
        <dbReference type="EMBL" id="ANH78210.1"/>
    </source>
</evidence>
<dbReference type="InterPro" id="IPR050218">
    <property type="entry name" value="LptD"/>
</dbReference>
<dbReference type="KEGG" id="csaz:Cs308_0034"/>
<dbReference type="GO" id="GO:0009279">
    <property type="term" value="C:cell outer membrane"/>
    <property type="evidence" value="ECO:0007669"/>
    <property type="project" value="TreeGrafter"/>
</dbReference>
<dbReference type="PANTHER" id="PTHR30189:SF1">
    <property type="entry name" value="LPS-ASSEMBLY PROTEIN LPTD"/>
    <property type="match status" value="1"/>
</dbReference>
<dbReference type="PANTHER" id="PTHR30189">
    <property type="entry name" value="LPS-ASSEMBLY PROTEIN"/>
    <property type="match status" value="1"/>
</dbReference>
<gene>
    <name evidence="2" type="ORF">Cs308_0034</name>
</gene>
<sequence length="697" mass="80921">MKCYLPAFFLFAFLFTSLPLDALTYKEAEKKKNSYLSHFKGMTGILTIEDGVVNVHSNLRIQANKAYVESAKERGVKIIAHGNVMVNYRGKTLVCDYLEYYEDNDSCLLTNGRFAIYPWFLGGSMITLTPETILIRKGYISTSEGQKKDLCLSGDYLKYSSDGLLSIGKTTLKICHVPILCLPPFSIMPMEIPKPPINFRGGTGGFLGSYLGISYSPISKKYFSSTFFLDSFFKHGIGMGYNMHISQKHAPKNIFNIKSYYAHRLAIDMAEAHDRYRLHGDFSFTYKHANFAGTYHLSDSWETIADIFPNNFALKNTGPTRVVFTWRDKYFEGSLRSSLQVNSFQNVNQEFPYLILKQYPLHLCNTGIYFENLLECGYLNFAFSNRISGENFFSLRAATSPKIYRTFKLPLGTLTPTLSGSIIYYSHVPQDTSNHYQASGKLKLDYRFSAHKTYLQKHHVIEPFISFMTTTRPLIKNHEHYIFSLQDAFHSLHLLQVGVNSSIFSRVMLSQSQIFAKLWTTYIFNNTTTKETFPKTAGKMILPLGKKNTLSADVEWIWKTHCWDHLNVRWQWINNDHLAMTLEALHRSKYSLIKCDRNNFILDVSRPLKELLNSSLSDRRNLILGKLFIRPHPCWSYYLSLRYGWHRSHTPNYLEYQMILGTKILEHWQLYTVYERREADNRFFFFLKLDKSKKFHK</sequence>